<accession>A0A5B0S7X7</accession>
<dbReference type="Proteomes" id="UP000325313">
    <property type="component" value="Unassembled WGS sequence"/>
</dbReference>
<dbReference type="AlphaFoldDB" id="A0A5B0S7X7"/>
<name>A0A5B0S7X7_PUCGR</name>
<feature type="region of interest" description="Disordered" evidence="1">
    <location>
        <begin position="1"/>
        <end position="39"/>
    </location>
</feature>
<reference evidence="2 3" key="1">
    <citation type="submission" date="2019-05" db="EMBL/GenBank/DDBJ databases">
        <title>Emergence of the Ug99 lineage of the wheat stem rust pathogen through somatic hybridization.</title>
        <authorList>
            <person name="Li F."/>
            <person name="Upadhyaya N.M."/>
            <person name="Sperschneider J."/>
            <person name="Matny O."/>
            <person name="Nguyen-Phuc H."/>
            <person name="Mago R."/>
            <person name="Raley C."/>
            <person name="Miller M.E."/>
            <person name="Silverstein K.A.T."/>
            <person name="Henningsen E."/>
            <person name="Hirsch C.D."/>
            <person name="Visser B."/>
            <person name="Pretorius Z.A."/>
            <person name="Steffenson B.J."/>
            <person name="Schwessinger B."/>
            <person name="Dodds P.N."/>
            <person name="Figueroa M."/>
        </authorList>
    </citation>
    <scope>NUCLEOTIDE SEQUENCE [LARGE SCALE GENOMIC DNA]</scope>
    <source>
        <strain evidence="2 3">Ug99</strain>
    </source>
</reference>
<evidence type="ECO:0000313" key="3">
    <source>
        <dbReference type="Proteomes" id="UP000325313"/>
    </source>
</evidence>
<comment type="caution">
    <text evidence="2">The sequence shown here is derived from an EMBL/GenBank/DDBJ whole genome shotgun (WGS) entry which is preliminary data.</text>
</comment>
<proteinExistence type="predicted"/>
<gene>
    <name evidence="2" type="ORF">PGTUg99_023874</name>
</gene>
<evidence type="ECO:0000256" key="1">
    <source>
        <dbReference type="SAM" id="MobiDB-lite"/>
    </source>
</evidence>
<evidence type="ECO:0000313" key="2">
    <source>
        <dbReference type="EMBL" id="KAA1133555.1"/>
    </source>
</evidence>
<feature type="compositionally biased region" description="Polar residues" evidence="1">
    <location>
        <begin position="19"/>
        <end position="38"/>
    </location>
</feature>
<organism evidence="2 3">
    <name type="scientific">Puccinia graminis f. sp. tritici</name>
    <dbReference type="NCBI Taxonomy" id="56615"/>
    <lineage>
        <taxon>Eukaryota</taxon>
        <taxon>Fungi</taxon>
        <taxon>Dikarya</taxon>
        <taxon>Basidiomycota</taxon>
        <taxon>Pucciniomycotina</taxon>
        <taxon>Pucciniomycetes</taxon>
        <taxon>Pucciniales</taxon>
        <taxon>Pucciniaceae</taxon>
        <taxon>Puccinia</taxon>
    </lineage>
</organism>
<protein>
    <submittedName>
        <fullName evidence="2">Uncharacterized protein</fullName>
    </submittedName>
</protein>
<sequence length="153" mass="17462">MAGRDMKPELACAKRITSRDGQTPSDSLTRGPDATSTLGDVKFRKPSDRNHFYVGPEASKLPVPVGPLTCSLDSHRVRGYNLSDFWRRLETRIEMNSSQTDLTSSYQLNRLHTSTLSQATREWHKRTWLRLHSNTNPHRLLPLFPRSTNVETT</sequence>
<dbReference type="EMBL" id="VDEP01000071">
    <property type="protein sequence ID" value="KAA1133555.1"/>
    <property type="molecule type" value="Genomic_DNA"/>
</dbReference>